<feature type="domain" description="Thoeris anti-defense 2-like" evidence="1">
    <location>
        <begin position="105"/>
        <end position="198"/>
    </location>
</feature>
<name>A0AAE3J328_9RHOB</name>
<proteinExistence type="predicted"/>
<evidence type="ECO:0000313" key="3">
    <source>
        <dbReference type="Proteomes" id="UP001208041"/>
    </source>
</evidence>
<evidence type="ECO:0000313" key="2">
    <source>
        <dbReference type="EMBL" id="MCV6826011.1"/>
    </source>
</evidence>
<accession>A0AAE3J328</accession>
<gene>
    <name evidence="2" type="ORF">OH136_15720</name>
</gene>
<sequence length="205" mass="22376">MSRTYRKKPVDIQAVRVPLNIESSPEAAKKLAEIADWCNGDITEDLPGRGYAIAISTLEGVMLAEQGDWIIQGVLGEFYPCKNEVFQKTYEPVAEDEAPQQEGLTFGQAIEAVKNGEKVARAGWNGKGMWLALSGGMDGHVVHHSNFWSEHNAAWARSNPDGHAKVLPSITMKTATGEILMGWLASQTDMLAEDWLIVPSPKGDA</sequence>
<reference evidence="2" key="1">
    <citation type="submission" date="2022-10" db="EMBL/GenBank/DDBJ databases">
        <authorList>
            <person name="Yue Y."/>
        </authorList>
    </citation>
    <scope>NUCLEOTIDE SEQUENCE</scope>
    <source>
        <strain evidence="2">Z654</strain>
    </source>
</reference>
<evidence type="ECO:0000259" key="1">
    <source>
        <dbReference type="Pfam" id="PF11195"/>
    </source>
</evidence>
<comment type="caution">
    <text evidence="2">The sequence shown here is derived from an EMBL/GenBank/DDBJ whole genome shotgun (WGS) entry which is preliminary data.</text>
</comment>
<dbReference type="InterPro" id="IPR021361">
    <property type="entry name" value="Tad2-like_dom"/>
</dbReference>
<dbReference type="AlphaFoldDB" id="A0AAE3J328"/>
<keyword evidence="3" id="KW-1185">Reference proteome</keyword>
<dbReference type="RefSeq" id="WP_263954983.1">
    <property type="nucleotide sequence ID" value="NZ_JAOYFC010000006.1"/>
</dbReference>
<dbReference type="Proteomes" id="UP001208041">
    <property type="component" value="Unassembled WGS sequence"/>
</dbReference>
<protein>
    <submittedName>
        <fullName evidence="2">DUF2829 domain-containing protein</fullName>
    </submittedName>
</protein>
<dbReference type="EMBL" id="JAOYFC010000006">
    <property type="protein sequence ID" value="MCV6826011.1"/>
    <property type="molecule type" value="Genomic_DNA"/>
</dbReference>
<organism evidence="2 3">
    <name type="scientific">Halocynthiibacter halioticoli</name>
    <dbReference type="NCBI Taxonomy" id="2986804"/>
    <lineage>
        <taxon>Bacteria</taxon>
        <taxon>Pseudomonadati</taxon>
        <taxon>Pseudomonadota</taxon>
        <taxon>Alphaproteobacteria</taxon>
        <taxon>Rhodobacterales</taxon>
        <taxon>Paracoccaceae</taxon>
        <taxon>Halocynthiibacter</taxon>
    </lineage>
</organism>
<dbReference type="Pfam" id="PF11195">
    <property type="entry name" value="Tad2-like"/>
    <property type="match status" value="1"/>
</dbReference>